<keyword evidence="1" id="KW-0479">Metal-binding</keyword>
<protein>
    <recommendedName>
        <fullName evidence="3">C3H1-type domain-containing protein</fullName>
    </recommendedName>
</protein>
<dbReference type="Pfam" id="PF07145">
    <property type="entry name" value="PAM2"/>
    <property type="match status" value="1"/>
</dbReference>
<feature type="zinc finger region" description="C3H1-type" evidence="1">
    <location>
        <begin position="77"/>
        <end position="99"/>
    </location>
</feature>
<evidence type="ECO:0000256" key="1">
    <source>
        <dbReference type="PROSITE-ProRule" id="PRU00723"/>
    </source>
</evidence>
<feature type="zinc finger region" description="C3H1-type" evidence="1">
    <location>
        <begin position="48"/>
        <end position="75"/>
    </location>
</feature>
<dbReference type="GeneID" id="75912692"/>
<organism evidence="4 5">
    <name type="scientific">Umbelopsis ramanniana AG</name>
    <dbReference type="NCBI Taxonomy" id="1314678"/>
    <lineage>
        <taxon>Eukaryota</taxon>
        <taxon>Fungi</taxon>
        <taxon>Fungi incertae sedis</taxon>
        <taxon>Mucoromycota</taxon>
        <taxon>Mucoromycotina</taxon>
        <taxon>Umbelopsidomycetes</taxon>
        <taxon>Umbelopsidales</taxon>
        <taxon>Umbelopsidaceae</taxon>
        <taxon>Umbelopsis</taxon>
    </lineage>
</organism>
<dbReference type="SMART" id="SM00356">
    <property type="entry name" value="ZnF_C3H1"/>
    <property type="match status" value="2"/>
</dbReference>
<keyword evidence="1" id="KW-0862">Zinc</keyword>
<feature type="compositionally biased region" description="Low complexity" evidence="2">
    <location>
        <begin position="24"/>
        <end position="43"/>
    </location>
</feature>
<evidence type="ECO:0000313" key="4">
    <source>
        <dbReference type="EMBL" id="KAI8581752.1"/>
    </source>
</evidence>
<keyword evidence="5" id="KW-1185">Reference proteome</keyword>
<evidence type="ECO:0000256" key="2">
    <source>
        <dbReference type="SAM" id="MobiDB-lite"/>
    </source>
</evidence>
<dbReference type="GO" id="GO:0008270">
    <property type="term" value="F:zinc ion binding"/>
    <property type="evidence" value="ECO:0007669"/>
    <property type="project" value="UniProtKB-KW"/>
</dbReference>
<evidence type="ECO:0000259" key="3">
    <source>
        <dbReference type="PROSITE" id="PS50103"/>
    </source>
</evidence>
<proteinExistence type="predicted"/>
<dbReference type="Gene3D" id="4.10.1000.10">
    <property type="entry name" value="Zinc finger, CCCH-type"/>
    <property type="match status" value="1"/>
</dbReference>
<reference evidence="4" key="2">
    <citation type="journal article" date="2022" name="Proc. Natl. Acad. Sci. U.S.A.">
        <title>Diploid-dominant life cycles characterize the early evolution of Fungi.</title>
        <authorList>
            <person name="Amses K.R."/>
            <person name="Simmons D.R."/>
            <person name="Longcore J.E."/>
            <person name="Mondo S.J."/>
            <person name="Seto K."/>
            <person name="Jeronimo G.H."/>
            <person name="Bonds A.E."/>
            <person name="Quandt C.A."/>
            <person name="Davis W.J."/>
            <person name="Chang Y."/>
            <person name="Federici B.A."/>
            <person name="Kuo A."/>
            <person name="LaButti K."/>
            <person name="Pangilinan J."/>
            <person name="Andreopoulos W."/>
            <person name="Tritt A."/>
            <person name="Riley R."/>
            <person name="Hundley H."/>
            <person name="Johnson J."/>
            <person name="Lipzen A."/>
            <person name="Barry K."/>
            <person name="Lang B.F."/>
            <person name="Cuomo C.A."/>
            <person name="Buchler N.E."/>
            <person name="Grigoriev I.V."/>
            <person name="Spatafora J.W."/>
            <person name="Stajich J.E."/>
            <person name="James T.Y."/>
        </authorList>
    </citation>
    <scope>NUCLEOTIDE SEQUENCE</scope>
    <source>
        <strain evidence="4">AG</strain>
    </source>
</reference>
<feature type="region of interest" description="Disordered" evidence="2">
    <location>
        <begin position="1"/>
        <end position="43"/>
    </location>
</feature>
<feature type="domain" description="C3H1-type" evidence="3">
    <location>
        <begin position="77"/>
        <end position="99"/>
    </location>
</feature>
<dbReference type="RefSeq" id="XP_051446756.1">
    <property type="nucleotide sequence ID" value="XM_051587347.1"/>
</dbReference>
<dbReference type="InterPro" id="IPR000571">
    <property type="entry name" value="Znf_CCCH"/>
</dbReference>
<dbReference type="PROSITE" id="PS50103">
    <property type="entry name" value="ZF_C3H1"/>
    <property type="match status" value="2"/>
</dbReference>
<name>A0AAD5EE60_UMBRA</name>
<gene>
    <name evidence="4" type="ORF">K450DRAFT_230970</name>
</gene>
<dbReference type="Proteomes" id="UP001206595">
    <property type="component" value="Unassembled WGS sequence"/>
</dbReference>
<feature type="domain" description="C3H1-type" evidence="3">
    <location>
        <begin position="48"/>
        <end position="75"/>
    </location>
</feature>
<accession>A0AAD5EE60</accession>
<comment type="caution">
    <text evidence="4">The sequence shown here is derived from an EMBL/GenBank/DDBJ whole genome shotgun (WGS) entry which is preliminary data.</text>
</comment>
<reference evidence="4" key="1">
    <citation type="submission" date="2021-06" db="EMBL/GenBank/DDBJ databases">
        <authorList>
            <consortium name="DOE Joint Genome Institute"/>
            <person name="Mondo S.J."/>
            <person name="Amses K.R."/>
            <person name="Simmons D.R."/>
            <person name="Longcore J.E."/>
            <person name="Seto K."/>
            <person name="Alves G.H."/>
            <person name="Bonds A.E."/>
            <person name="Quandt C.A."/>
            <person name="Davis W.J."/>
            <person name="Chang Y."/>
            <person name="Letcher P.M."/>
            <person name="Powell M.J."/>
            <person name="Kuo A."/>
            <person name="Labutti K."/>
            <person name="Pangilinan J."/>
            <person name="Andreopoulos W."/>
            <person name="Tritt A."/>
            <person name="Riley R."/>
            <person name="Hundley H."/>
            <person name="Johnson J."/>
            <person name="Lipzen A."/>
            <person name="Barry K."/>
            <person name="Berbee M.L."/>
            <person name="Buchler N.E."/>
            <person name="Grigoriev I.V."/>
            <person name="Spatafora J.W."/>
            <person name="Stajich J.E."/>
            <person name="James T.Y."/>
        </authorList>
    </citation>
    <scope>NUCLEOTIDE SEQUENCE</scope>
    <source>
        <strain evidence="4">AG</strain>
    </source>
</reference>
<dbReference type="EMBL" id="MU620904">
    <property type="protein sequence ID" value="KAI8581752.1"/>
    <property type="molecule type" value="Genomic_DNA"/>
</dbReference>
<keyword evidence="1" id="KW-0863">Zinc-finger</keyword>
<dbReference type="InterPro" id="IPR009818">
    <property type="entry name" value="PAM2_motif"/>
</dbReference>
<sequence>MEAAQTETTATRDSHIPSSLNPNASAFTPSATPQPASPQQSAVSQAFKPQVKYCYYEQFGQCNKGDACPFTHRSQEQCWYEANGGCKRGAACLFKHTGITSSNGE</sequence>
<dbReference type="AlphaFoldDB" id="A0AAD5EE60"/>
<evidence type="ECO:0000313" key="5">
    <source>
        <dbReference type="Proteomes" id="UP001206595"/>
    </source>
</evidence>